<dbReference type="InterPro" id="IPR029044">
    <property type="entry name" value="Nucleotide-diphossugar_trans"/>
</dbReference>
<dbReference type="Gene3D" id="3.90.550.20">
    <property type="match status" value="1"/>
</dbReference>
<dbReference type="Pfam" id="PF04488">
    <property type="entry name" value="Gly_transf_sug"/>
    <property type="match status" value="1"/>
</dbReference>
<reference evidence="2 3" key="1">
    <citation type="submission" date="2019-09" db="EMBL/GenBank/DDBJ databases">
        <authorList>
            <person name="Chandra G."/>
            <person name="Truman W A."/>
        </authorList>
    </citation>
    <scope>NUCLEOTIDE SEQUENCE [LARGE SCALE GENOMIC DNA]</scope>
    <source>
        <strain evidence="2">PS631</strain>
    </source>
</reference>
<accession>A0A5E6R5B7</accession>
<dbReference type="EMBL" id="CABVHF010000002">
    <property type="protein sequence ID" value="VVM62942.1"/>
    <property type="molecule type" value="Genomic_DNA"/>
</dbReference>
<dbReference type="InterPro" id="IPR046673">
    <property type="entry name" value="ToxA_N"/>
</dbReference>
<dbReference type="InterPro" id="IPR007577">
    <property type="entry name" value="GlycoTrfase_DXD_sugar-bd_CS"/>
</dbReference>
<feature type="domain" description="Dermonecrotic toxin N-terminal" evidence="1">
    <location>
        <begin position="18"/>
        <end position="290"/>
    </location>
</feature>
<evidence type="ECO:0000313" key="3">
    <source>
        <dbReference type="Proteomes" id="UP000399692"/>
    </source>
</evidence>
<dbReference type="RefSeq" id="WP_150569761.1">
    <property type="nucleotide sequence ID" value="NZ_CABVHF010000002.1"/>
</dbReference>
<gene>
    <name evidence="2" type="ORF">PS631_01386</name>
</gene>
<dbReference type="Pfam" id="PF20178">
    <property type="entry name" value="ToxA_N"/>
    <property type="match status" value="1"/>
</dbReference>
<proteinExistence type="predicted"/>
<dbReference type="SUPFAM" id="SSF53448">
    <property type="entry name" value="Nucleotide-diphospho-sugar transferases"/>
    <property type="match status" value="1"/>
</dbReference>
<dbReference type="AlphaFoldDB" id="A0A5E6R5B7"/>
<dbReference type="Proteomes" id="UP000399692">
    <property type="component" value="Unassembled WGS sequence"/>
</dbReference>
<name>A0A5E6R5B7_PSEFL</name>
<organism evidence="2 3">
    <name type="scientific">Pseudomonas fluorescens</name>
    <dbReference type="NCBI Taxonomy" id="294"/>
    <lineage>
        <taxon>Bacteria</taxon>
        <taxon>Pseudomonadati</taxon>
        <taxon>Pseudomonadota</taxon>
        <taxon>Gammaproteobacteria</taxon>
        <taxon>Pseudomonadales</taxon>
        <taxon>Pseudomonadaceae</taxon>
        <taxon>Pseudomonas</taxon>
    </lineage>
</organism>
<protein>
    <recommendedName>
        <fullName evidence="1">Dermonecrotic toxin N-terminal domain-containing protein</fullName>
    </recommendedName>
</protein>
<sequence>MPIPNLGQDGIQFVRDHLAKLPRADRAATAELRKWLQAKGIQHPPEQLDVVTLHYQLGADYGWTGVVAQKLSLTEALLCNYQAPENNALPHMLEDNQPAGSDRIIRLVDKLRPAHQPGAINYYVFSGIFRRTQPQTYEHATHIPVQMQDLQAFVWDLDFHTHYTATLKSYWREHLEEFGQCLKLNFIAACNKQAAEGSLSEDAVRLAWQVARLEETAPATVQARILNVYGYPATDLVCFKRRDVDRVLLYIPGNTSPLHEFASHGELQDWFAQQCQDPAKRLALQAHFNQADTPDGLSFSGLSTALEGLGAYPQVLPLDANRPGFTTAGPWPPRDYVNYKGKTYSPRLEGPLFATLAKRYRQRSFQDADFLIKSDSDVSKARWRGYLDSTLTYLAPLALAVPELWPLFAIGGVAQFGLGLDQAINGKSLQEQAEGVSAAEFGLLNALPLVEQLASDKPLLFAFKQDRFVRPSRINEQWGYPLSPLDPPRLPPADASEFFRSDNTIAPLPGGDDNVAGAVIRISHYTGEPDTLQASLYGYSIEVLYDVEQDAFITGSDLNEVNPTYMTAPTQGRDLISVDRATRTVSDATRMRTLRALGVDLELPVQLPLPTADSLQPIPRQVLSVWVGNDPIPPQLLSNIANNATRVERSGWAFRLYLSSADSDAFSGNLRQLTEQAPSLRVLPLEEQPFFATFRRSPAYRQYEAALQGNGGVARNYASAADVLRYPLLNEEGGLYMDIDDRLFAPGEHPADRQPAGAEPIEPLNQFELATTVDGLLLSTPMSNEKMGMDCLYNNSFLGSRAGNPTLDAISAEMNERFLAQPEFYNSKPRLEEDRRAFYQYANTLSRLTGPALLSTVVDRQLPAMRTLRNLNNLYSMRPQNFWSLLSIEQYQSAVQRYLPLNRIAETGGFNSWAH</sequence>
<evidence type="ECO:0000259" key="1">
    <source>
        <dbReference type="Pfam" id="PF20178"/>
    </source>
</evidence>
<dbReference type="OrthoDB" id="7022734at2"/>
<evidence type="ECO:0000313" key="2">
    <source>
        <dbReference type="EMBL" id="VVM62942.1"/>
    </source>
</evidence>